<keyword evidence="1" id="KW-0732">Signal</keyword>
<dbReference type="PROSITE" id="PS50092">
    <property type="entry name" value="TSP1"/>
    <property type="match status" value="1"/>
</dbReference>
<dbReference type="SMART" id="SM00209">
    <property type="entry name" value="TSP1"/>
    <property type="match status" value="1"/>
</dbReference>
<dbReference type="PANTHER" id="PTHR11348:SF17">
    <property type="entry name" value="CCN"/>
    <property type="match status" value="1"/>
</dbReference>
<gene>
    <name evidence="5" type="ORF">CVLEPA_LOCUS2750</name>
</gene>
<proteinExistence type="predicted"/>
<dbReference type="Proteomes" id="UP001642483">
    <property type="component" value="Unassembled WGS sequence"/>
</dbReference>
<dbReference type="SMART" id="SM00041">
    <property type="entry name" value="CT"/>
    <property type="match status" value="1"/>
</dbReference>
<comment type="caution">
    <text evidence="3">Lacks conserved residue(s) required for the propagation of feature annotation.</text>
</comment>
<evidence type="ECO:0000313" key="6">
    <source>
        <dbReference type="Proteomes" id="UP001642483"/>
    </source>
</evidence>
<dbReference type="InterPro" id="IPR043973">
    <property type="entry name" value="TSP1_CCN"/>
</dbReference>
<accession>A0ABP0F2N6</accession>
<evidence type="ECO:0000256" key="1">
    <source>
        <dbReference type="ARBA" id="ARBA00022729"/>
    </source>
</evidence>
<keyword evidence="2" id="KW-1015">Disulfide bond</keyword>
<dbReference type="Pfam" id="PF19035">
    <property type="entry name" value="TSP1_CCN"/>
    <property type="match status" value="1"/>
</dbReference>
<dbReference type="PROSITE" id="PS01225">
    <property type="entry name" value="CTCK_2"/>
    <property type="match status" value="1"/>
</dbReference>
<sequence length="222" mass="25625">MKNSEHDVGGCGKRRKNWKWRRPGRTSLLLTFFVFIILMSTSHPCWAKSRRKSDRAKVPCKRQTSSWSACTKSCGVGVSTRVKTKGRCKLKNEARLCAVRPCDEAVATSGKHRCVRHMKSSKRQEVTYVGAKSEKKFKMKFCGGCSDVTKCCTPSKTKTRKIWFRKRDGTRFSKRMMFIRKCRCHSNCSGRSDRGVFTFPLYADTYRDDGARKYRENDNNVE</sequence>
<feature type="domain" description="CTCK" evidence="4">
    <location>
        <begin position="114"/>
        <end position="189"/>
    </location>
</feature>
<name>A0ABP0F2N6_CLALP</name>
<organism evidence="5 6">
    <name type="scientific">Clavelina lepadiformis</name>
    <name type="common">Light-bulb sea squirt</name>
    <name type="synonym">Ascidia lepadiformis</name>
    <dbReference type="NCBI Taxonomy" id="159417"/>
    <lineage>
        <taxon>Eukaryota</taxon>
        <taxon>Metazoa</taxon>
        <taxon>Chordata</taxon>
        <taxon>Tunicata</taxon>
        <taxon>Ascidiacea</taxon>
        <taxon>Aplousobranchia</taxon>
        <taxon>Clavelinidae</taxon>
        <taxon>Clavelina</taxon>
    </lineage>
</organism>
<protein>
    <recommendedName>
        <fullName evidence="4">CTCK domain-containing protein</fullName>
    </recommendedName>
</protein>
<evidence type="ECO:0000259" key="4">
    <source>
        <dbReference type="PROSITE" id="PS01225"/>
    </source>
</evidence>
<keyword evidence="6" id="KW-1185">Reference proteome</keyword>
<dbReference type="PANTHER" id="PTHR11348">
    <property type="entry name" value="CONNECTIVE TISSUE GROWTH FACTOR-RELATED"/>
    <property type="match status" value="1"/>
</dbReference>
<evidence type="ECO:0000256" key="3">
    <source>
        <dbReference type="PROSITE-ProRule" id="PRU00039"/>
    </source>
</evidence>
<dbReference type="InterPro" id="IPR050941">
    <property type="entry name" value="CCN"/>
</dbReference>
<reference evidence="5 6" key="1">
    <citation type="submission" date="2024-02" db="EMBL/GenBank/DDBJ databases">
        <authorList>
            <person name="Daric V."/>
            <person name="Darras S."/>
        </authorList>
    </citation>
    <scope>NUCLEOTIDE SEQUENCE [LARGE SCALE GENOMIC DNA]</scope>
</reference>
<dbReference type="InterPro" id="IPR000884">
    <property type="entry name" value="TSP1_rpt"/>
</dbReference>
<evidence type="ECO:0000256" key="2">
    <source>
        <dbReference type="ARBA" id="ARBA00023157"/>
    </source>
</evidence>
<dbReference type="InterPro" id="IPR006207">
    <property type="entry name" value="Cys_knot_C"/>
</dbReference>
<evidence type="ECO:0000313" key="5">
    <source>
        <dbReference type="EMBL" id="CAK8672958.1"/>
    </source>
</evidence>
<comment type="caution">
    <text evidence="5">The sequence shown here is derived from an EMBL/GenBank/DDBJ whole genome shotgun (WGS) entry which is preliminary data.</text>
</comment>
<dbReference type="EMBL" id="CAWYQH010000002">
    <property type="protein sequence ID" value="CAK8672958.1"/>
    <property type="molecule type" value="Genomic_DNA"/>
</dbReference>